<keyword evidence="2" id="KW-1185">Reference proteome</keyword>
<proteinExistence type="predicted"/>
<protein>
    <submittedName>
        <fullName evidence="1">Uncharacterized protein</fullName>
    </submittedName>
</protein>
<organism evidence="1 2">
    <name type="scientific">Populus alba</name>
    <name type="common">White poplar</name>
    <dbReference type="NCBI Taxonomy" id="43335"/>
    <lineage>
        <taxon>Eukaryota</taxon>
        <taxon>Viridiplantae</taxon>
        <taxon>Streptophyta</taxon>
        <taxon>Embryophyta</taxon>
        <taxon>Tracheophyta</taxon>
        <taxon>Spermatophyta</taxon>
        <taxon>Magnoliopsida</taxon>
        <taxon>eudicotyledons</taxon>
        <taxon>Gunneridae</taxon>
        <taxon>Pentapetalae</taxon>
        <taxon>rosids</taxon>
        <taxon>fabids</taxon>
        <taxon>Malpighiales</taxon>
        <taxon>Salicaceae</taxon>
        <taxon>Saliceae</taxon>
        <taxon>Populus</taxon>
    </lineage>
</organism>
<accession>A0ACC4AWF8</accession>
<dbReference type="EMBL" id="RCHU02000015">
    <property type="protein sequence ID" value="KAL3570567.1"/>
    <property type="molecule type" value="Genomic_DNA"/>
</dbReference>
<name>A0ACC4AWF8_POPAL</name>
<gene>
    <name evidence="1" type="ORF">D5086_027816</name>
</gene>
<sequence>MLKSPRNFKEKLILLPTFEEIQNPVCSEFSHGLDDALCGATLVLKLIMTDGIIAFAIWGLGPLMRLGRTLLFLSKYFKQLPDHVSTGFSYLSSGTSDTTMPTNHSMNLVAYSQEGILYATPITRI</sequence>
<evidence type="ECO:0000313" key="2">
    <source>
        <dbReference type="Proteomes" id="UP000309997"/>
    </source>
</evidence>
<evidence type="ECO:0000313" key="1">
    <source>
        <dbReference type="EMBL" id="KAL3570567.1"/>
    </source>
</evidence>
<comment type="caution">
    <text evidence="1">The sequence shown here is derived from an EMBL/GenBank/DDBJ whole genome shotgun (WGS) entry which is preliminary data.</text>
</comment>
<reference evidence="1 2" key="1">
    <citation type="journal article" date="2024" name="Plant Biotechnol. J.">
        <title>Genome and CRISPR/Cas9 system of a widespread forest tree (Populus alba) in the world.</title>
        <authorList>
            <person name="Liu Y.J."/>
            <person name="Jiang P.F."/>
            <person name="Han X.M."/>
            <person name="Li X.Y."/>
            <person name="Wang H.M."/>
            <person name="Wang Y.J."/>
            <person name="Wang X.X."/>
            <person name="Zeng Q.Y."/>
        </authorList>
    </citation>
    <scope>NUCLEOTIDE SEQUENCE [LARGE SCALE GENOMIC DNA]</scope>
    <source>
        <strain evidence="2">cv. PAL-ZL1</strain>
    </source>
</reference>
<dbReference type="Proteomes" id="UP000309997">
    <property type="component" value="Unassembled WGS sequence"/>
</dbReference>